<accession>A0A2P2QZG8</accession>
<sequence length="60" mass="6941">MNYPIWYVVRQSEPVAVTHMSPQKKLQPPITIATYSQKRLHSFVSKIQQDKFPNVIGISN</sequence>
<reference evidence="1" key="1">
    <citation type="submission" date="2018-02" db="EMBL/GenBank/DDBJ databases">
        <title>Rhizophora mucronata_Transcriptome.</title>
        <authorList>
            <person name="Meera S.P."/>
            <person name="Sreeshan A."/>
            <person name="Augustine A."/>
        </authorList>
    </citation>
    <scope>NUCLEOTIDE SEQUENCE</scope>
    <source>
        <tissue evidence="1">Leaf</tissue>
    </source>
</reference>
<name>A0A2P2QZG8_RHIMU</name>
<organism evidence="1">
    <name type="scientific">Rhizophora mucronata</name>
    <name type="common">Asiatic mangrove</name>
    <dbReference type="NCBI Taxonomy" id="61149"/>
    <lineage>
        <taxon>Eukaryota</taxon>
        <taxon>Viridiplantae</taxon>
        <taxon>Streptophyta</taxon>
        <taxon>Embryophyta</taxon>
        <taxon>Tracheophyta</taxon>
        <taxon>Spermatophyta</taxon>
        <taxon>Magnoliopsida</taxon>
        <taxon>eudicotyledons</taxon>
        <taxon>Gunneridae</taxon>
        <taxon>Pentapetalae</taxon>
        <taxon>rosids</taxon>
        <taxon>fabids</taxon>
        <taxon>Malpighiales</taxon>
        <taxon>Rhizophoraceae</taxon>
        <taxon>Rhizophora</taxon>
    </lineage>
</organism>
<dbReference type="EMBL" id="GGEC01091905">
    <property type="protein sequence ID" value="MBX72389.1"/>
    <property type="molecule type" value="Transcribed_RNA"/>
</dbReference>
<proteinExistence type="predicted"/>
<evidence type="ECO:0000313" key="1">
    <source>
        <dbReference type="EMBL" id="MBX72389.1"/>
    </source>
</evidence>
<protein>
    <submittedName>
        <fullName evidence="1">Uncharacterized protein</fullName>
    </submittedName>
</protein>
<dbReference type="AlphaFoldDB" id="A0A2P2QZG8"/>